<evidence type="ECO:0000256" key="3">
    <source>
        <dbReference type="ARBA" id="ARBA00022840"/>
    </source>
</evidence>
<dbReference type="AlphaFoldDB" id="A0A9J6ZLU0"/>
<sequence>MEQLSVQKLHMRKQFKEIRNNIETLHAQQWSEEACAYAISLAQQRGWREVMVYIPFRSELQLWPFIEWCWQHQITIIVPKCLVETHTMQLYPLYNKDQLRLGAYQILEPNSDQLTPINTVPDAVIVPGLVYTKDGARLGYGGGYYDRFYELMGQQEKQITWIGIGYETQITDHIPMDEYDIKLNILITNKGITTCS</sequence>
<keyword evidence="5" id="KW-0479">Metal-binding</keyword>
<keyword evidence="3 4" id="KW-0067">ATP-binding</keyword>
<reference evidence="6" key="1">
    <citation type="submission" date="2022-05" db="EMBL/GenBank/DDBJ databases">
        <title>Novel bacterial taxa in a minimal lignocellulolytic consortium and its capacity to transform plastics disclosed by genome-resolved metagenomics.</title>
        <authorList>
            <person name="Rodriguez C.A.D."/>
            <person name="Diaz-Garcia L."/>
            <person name="Herrera K."/>
            <person name="Tarazona N.A."/>
            <person name="Sproer C."/>
            <person name="Overmann J."/>
            <person name="Jimenez D.J."/>
        </authorList>
    </citation>
    <scope>NUCLEOTIDE SEQUENCE</scope>
    <source>
        <strain evidence="6">MAG5</strain>
    </source>
</reference>
<dbReference type="SUPFAM" id="SSF100950">
    <property type="entry name" value="NagB/RpiA/CoA transferase-like"/>
    <property type="match status" value="1"/>
</dbReference>
<evidence type="ECO:0000256" key="1">
    <source>
        <dbReference type="ARBA" id="ARBA00010638"/>
    </source>
</evidence>
<feature type="binding site" evidence="4">
    <location>
        <begin position="8"/>
        <end position="12"/>
    </location>
    <ligand>
        <name>ATP</name>
        <dbReference type="ChEBI" id="CHEBI:30616"/>
    </ligand>
</feature>
<dbReference type="NCBIfam" id="TIGR02727">
    <property type="entry name" value="MTHFS_bact"/>
    <property type="match status" value="1"/>
</dbReference>
<dbReference type="InterPro" id="IPR024185">
    <property type="entry name" value="FTHF_cligase-like_sf"/>
</dbReference>
<feature type="binding site" evidence="4">
    <location>
        <position position="59"/>
    </location>
    <ligand>
        <name>substrate</name>
    </ligand>
</feature>
<dbReference type="PANTHER" id="PTHR23407">
    <property type="entry name" value="ATPASE INHIBITOR/5-FORMYLTETRAHYDROFOLATE CYCLO-LIGASE"/>
    <property type="match status" value="1"/>
</dbReference>
<evidence type="ECO:0000256" key="4">
    <source>
        <dbReference type="PIRSR" id="PIRSR006806-1"/>
    </source>
</evidence>
<dbReference type="PANTHER" id="PTHR23407:SF1">
    <property type="entry name" value="5-FORMYLTETRAHYDROFOLATE CYCLO-LIGASE"/>
    <property type="match status" value="1"/>
</dbReference>
<dbReference type="Pfam" id="PF01812">
    <property type="entry name" value="5-FTHF_cyc-lig"/>
    <property type="match status" value="1"/>
</dbReference>
<feature type="binding site" evidence="4">
    <location>
        <begin position="137"/>
        <end position="145"/>
    </location>
    <ligand>
        <name>ATP</name>
        <dbReference type="ChEBI" id="CHEBI:30616"/>
    </ligand>
</feature>
<organism evidence="6 7">
    <name type="scientific">Candidatus Pristimantibacillus lignocellulolyticus</name>
    <dbReference type="NCBI Taxonomy" id="2994561"/>
    <lineage>
        <taxon>Bacteria</taxon>
        <taxon>Bacillati</taxon>
        <taxon>Bacillota</taxon>
        <taxon>Bacilli</taxon>
        <taxon>Bacillales</taxon>
        <taxon>Paenibacillaceae</taxon>
        <taxon>Candidatus Pristimantibacillus</taxon>
    </lineage>
</organism>
<dbReference type="GO" id="GO:0009396">
    <property type="term" value="P:folic acid-containing compound biosynthetic process"/>
    <property type="evidence" value="ECO:0007669"/>
    <property type="project" value="TreeGrafter"/>
</dbReference>
<keyword evidence="6" id="KW-0436">Ligase</keyword>
<evidence type="ECO:0000256" key="5">
    <source>
        <dbReference type="RuleBase" id="RU361279"/>
    </source>
</evidence>
<keyword evidence="5" id="KW-0460">Magnesium</keyword>
<dbReference type="PIRSF" id="PIRSF006806">
    <property type="entry name" value="FTHF_cligase"/>
    <property type="match status" value="1"/>
</dbReference>
<protein>
    <recommendedName>
        <fullName evidence="5">5-formyltetrahydrofolate cyclo-ligase</fullName>
        <ecNumber evidence="5">6.3.3.2</ecNumber>
    </recommendedName>
</protein>
<feature type="binding site" evidence="4">
    <location>
        <position position="54"/>
    </location>
    <ligand>
        <name>substrate</name>
    </ligand>
</feature>
<dbReference type="KEGG" id="plig:NAG76_10660"/>
<dbReference type="EC" id="6.3.3.2" evidence="5"/>
<evidence type="ECO:0000256" key="2">
    <source>
        <dbReference type="ARBA" id="ARBA00022741"/>
    </source>
</evidence>
<evidence type="ECO:0000313" key="6">
    <source>
        <dbReference type="EMBL" id="URN96649.1"/>
    </source>
</evidence>
<keyword evidence="2 4" id="KW-0547">Nucleotide-binding</keyword>
<dbReference type="Gene3D" id="3.40.50.10420">
    <property type="entry name" value="NagB/RpiA/CoA transferase-like"/>
    <property type="match status" value="1"/>
</dbReference>
<dbReference type="GO" id="GO:0030272">
    <property type="term" value="F:5-formyltetrahydrofolate cyclo-ligase activity"/>
    <property type="evidence" value="ECO:0007669"/>
    <property type="project" value="UniProtKB-EC"/>
</dbReference>
<comment type="similarity">
    <text evidence="1 5">Belongs to the 5-formyltetrahydrofolate cyclo-ligase family.</text>
</comment>
<dbReference type="GO" id="GO:0035999">
    <property type="term" value="P:tetrahydrofolate interconversion"/>
    <property type="evidence" value="ECO:0007669"/>
    <property type="project" value="TreeGrafter"/>
</dbReference>
<dbReference type="GO" id="GO:0046872">
    <property type="term" value="F:metal ion binding"/>
    <property type="evidence" value="ECO:0007669"/>
    <property type="project" value="UniProtKB-KW"/>
</dbReference>
<name>A0A9J6ZLU0_9BACL</name>
<accession>A0A9J6ZLU0</accession>
<proteinExistence type="inferred from homology"/>
<dbReference type="InterPro" id="IPR002698">
    <property type="entry name" value="FTHF_cligase"/>
</dbReference>
<comment type="cofactor">
    <cofactor evidence="5">
        <name>Mg(2+)</name>
        <dbReference type="ChEBI" id="CHEBI:18420"/>
    </cofactor>
</comment>
<dbReference type="EMBL" id="CP097899">
    <property type="protein sequence ID" value="URN96649.1"/>
    <property type="molecule type" value="Genomic_DNA"/>
</dbReference>
<dbReference type="Proteomes" id="UP001056756">
    <property type="component" value="Chromosome"/>
</dbReference>
<comment type="catalytic activity">
    <reaction evidence="5">
        <text>(6S)-5-formyl-5,6,7,8-tetrahydrofolate + ATP = (6R)-5,10-methenyltetrahydrofolate + ADP + phosphate</text>
        <dbReference type="Rhea" id="RHEA:10488"/>
        <dbReference type="ChEBI" id="CHEBI:30616"/>
        <dbReference type="ChEBI" id="CHEBI:43474"/>
        <dbReference type="ChEBI" id="CHEBI:57455"/>
        <dbReference type="ChEBI" id="CHEBI:57457"/>
        <dbReference type="ChEBI" id="CHEBI:456216"/>
        <dbReference type="EC" id="6.3.3.2"/>
    </reaction>
</comment>
<gene>
    <name evidence="6" type="ORF">NAG76_10660</name>
</gene>
<dbReference type="InterPro" id="IPR037171">
    <property type="entry name" value="NagB/RpiA_transferase-like"/>
</dbReference>
<dbReference type="GO" id="GO:0005524">
    <property type="term" value="F:ATP binding"/>
    <property type="evidence" value="ECO:0007669"/>
    <property type="project" value="UniProtKB-KW"/>
</dbReference>
<evidence type="ECO:0000313" key="7">
    <source>
        <dbReference type="Proteomes" id="UP001056756"/>
    </source>
</evidence>